<dbReference type="RefSeq" id="WP_191727190.1">
    <property type="nucleotide sequence ID" value="NZ_JACSPY010000017.1"/>
</dbReference>
<evidence type="ECO:0000259" key="8">
    <source>
        <dbReference type="Pfam" id="PF00082"/>
    </source>
</evidence>
<dbReference type="PRINTS" id="PR00723">
    <property type="entry name" value="SUBTILISIN"/>
</dbReference>
<feature type="active site" description="Charge relay system" evidence="5">
    <location>
        <position position="294"/>
    </location>
</feature>
<feature type="transmembrane region" description="Helical" evidence="7">
    <location>
        <begin position="414"/>
        <end position="436"/>
    </location>
</feature>
<evidence type="ECO:0000256" key="2">
    <source>
        <dbReference type="ARBA" id="ARBA00022670"/>
    </source>
</evidence>
<accession>A0ABR8WYC8</accession>
<dbReference type="InterPro" id="IPR015500">
    <property type="entry name" value="Peptidase_S8_subtilisin-rel"/>
</dbReference>
<dbReference type="PROSITE" id="PS00136">
    <property type="entry name" value="SUBTILASE_ASP"/>
    <property type="match status" value="1"/>
</dbReference>
<evidence type="ECO:0000256" key="6">
    <source>
        <dbReference type="SAM" id="MobiDB-lite"/>
    </source>
</evidence>
<dbReference type="Proteomes" id="UP000651517">
    <property type="component" value="Unassembled WGS sequence"/>
</dbReference>
<keyword evidence="7" id="KW-0472">Membrane</keyword>
<comment type="caution">
    <text evidence="9">The sequence shown here is derived from an EMBL/GenBank/DDBJ whole genome shotgun (WGS) entry which is preliminary data.</text>
</comment>
<dbReference type="InterPro" id="IPR023827">
    <property type="entry name" value="Peptidase_S8_Asp-AS"/>
</dbReference>
<feature type="region of interest" description="Disordered" evidence="6">
    <location>
        <begin position="381"/>
        <end position="412"/>
    </location>
</feature>
<organism evidence="9 10">
    <name type="scientific">Brevibacterium gallinarum</name>
    <dbReference type="NCBI Taxonomy" id="2762220"/>
    <lineage>
        <taxon>Bacteria</taxon>
        <taxon>Bacillati</taxon>
        <taxon>Actinomycetota</taxon>
        <taxon>Actinomycetes</taxon>
        <taxon>Micrococcales</taxon>
        <taxon>Brevibacteriaceae</taxon>
        <taxon>Brevibacterium</taxon>
    </lineage>
</organism>
<dbReference type="Gene3D" id="3.40.50.200">
    <property type="entry name" value="Peptidase S8/S53 domain"/>
    <property type="match status" value="1"/>
</dbReference>
<name>A0ABR8WYC8_9MICO</name>
<gene>
    <name evidence="9" type="ORF">H9634_12935</name>
</gene>
<dbReference type="PROSITE" id="PS00137">
    <property type="entry name" value="SUBTILASE_HIS"/>
    <property type="match status" value="1"/>
</dbReference>
<dbReference type="PANTHER" id="PTHR43806:SF11">
    <property type="entry name" value="CEREVISIN-RELATED"/>
    <property type="match status" value="1"/>
</dbReference>
<evidence type="ECO:0000256" key="7">
    <source>
        <dbReference type="SAM" id="Phobius"/>
    </source>
</evidence>
<dbReference type="InterPro" id="IPR050131">
    <property type="entry name" value="Peptidase_S8_subtilisin-like"/>
</dbReference>
<dbReference type="PROSITE" id="PS51892">
    <property type="entry name" value="SUBTILASE"/>
    <property type="match status" value="1"/>
</dbReference>
<keyword evidence="2 5" id="KW-0645">Protease</keyword>
<keyword evidence="4 5" id="KW-0720">Serine protease</keyword>
<feature type="active site" description="Charge relay system" evidence="5">
    <location>
        <position position="131"/>
    </location>
</feature>
<dbReference type="SUPFAM" id="SSF52743">
    <property type="entry name" value="Subtilisin-like"/>
    <property type="match status" value="1"/>
</dbReference>
<evidence type="ECO:0000256" key="5">
    <source>
        <dbReference type="PROSITE-ProRule" id="PRU01240"/>
    </source>
</evidence>
<evidence type="ECO:0000256" key="1">
    <source>
        <dbReference type="ARBA" id="ARBA00011073"/>
    </source>
</evidence>
<evidence type="ECO:0000256" key="3">
    <source>
        <dbReference type="ARBA" id="ARBA00022801"/>
    </source>
</evidence>
<dbReference type="PANTHER" id="PTHR43806">
    <property type="entry name" value="PEPTIDASE S8"/>
    <property type="match status" value="1"/>
</dbReference>
<proteinExistence type="inferred from homology"/>
<evidence type="ECO:0000313" key="10">
    <source>
        <dbReference type="Proteomes" id="UP000651517"/>
    </source>
</evidence>
<dbReference type="EMBL" id="JACSPY010000017">
    <property type="protein sequence ID" value="MBD8021686.1"/>
    <property type="molecule type" value="Genomic_DNA"/>
</dbReference>
<comment type="similarity">
    <text evidence="1 5">Belongs to the peptidase S8 family.</text>
</comment>
<dbReference type="InterPro" id="IPR036852">
    <property type="entry name" value="Peptidase_S8/S53_dom_sf"/>
</dbReference>
<protein>
    <submittedName>
        <fullName evidence="9">S8 family serine peptidase</fullName>
    </submittedName>
</protein>
<reference evidence="9 10" key="1">
    <citation type="submission" date="2020-08" db="EMBL/GenBank/DDBJ databases">
        <title>A Genomic Blueprint of the Chicken Gut Microbiome.</title>
        <authorList>
            <person name="Gilroy R."/>
            <person name="Ravi A."/>
            <person name="Getino M."/>
            <person name="Pursley I."/>
            <person name="Horton D.L."/>
            <person name="Alikhan N.-F."/>
            <person name="Baker D."/>
            <person name="Gharbi K."/>
            <person name="Hall N."/>
            <person name="Watson M."/>
            <person name="Adriaenssens E.M."/>
            <person name="Foster-Nyarko E."/>
            <person name="Jarju S."/>
            <person name="Secka A."/>
            <person name="Antonio M."/>
            <person name="Oren A."/>
            <person name="Chaudhuri R."/>
            <person name="La Ragione R.M."/>
            <person name="Hildebrand F."/>
            <person name="Pallen M.J."/>
        </authorList>
    </citation>
    <scope>NUCLEOTIDE SEQUENCE [LARGE SCALE GENOMIC DNA]</scope>
    <source>
        <strain evidence="9 10">Re57</strain>
    </source>
</reference>
<sequence length="453" mass="45425">MTTVDRDATGHPRARGVRAAWAGGAAGQKLAAGAAALALATGAALAEATLTSGPASAAEPEAGPGQWFIDDYGIDEMWQTTTGKGTTVAVIDSGVEATHENLTDTVVKAKDFSETGADGTTPLGDGSIIHHGTAVAGVIAGNGSGPGPMGVAPDADLLSASMWLGSNRPESSPPSRQQAAAALRWAVDEGADVVNMSLGWDDPTWDPDWDEAFAYAFEHDVVVIACVGNRSQGARKAWAPSTVPGVVGVGGLGANGQVRAESTAPGIAVDLMGPAEDIPVPLPGGEYGTGDGCSFAAPVVAGVAALIRSDDPDLSADEVVAKLYTTATPVDGHTGVTTPGQPDPVVGHGRLAPLAALNAEVPADVPQARQQLADWVTMHRRAPATSEQAEPGDDSGKETSREGQAQVTPATASAAGPAVLIIGGLAGGGLIAAGIARMRRTPRSDADPPAPPE</sequence>
<feature type="domain" description="Peptidase S8/S53" evidence="8">
    <location>
        <begin position="83"/>
        <end position="330"/>
    </location>
</feature>
<feature type="compositionally biased region" description="Polar residues" evidence="6">
    <location>
        <begin position="402"/>
        <end position="411"/>
    </location>
</feature>
<feature type="active site" description="Charge relay system" evidence="5">
    <location>
        <position position="92"/>
    </location>
</feature>
<evidence type="ECO:0000256" key="4">
    <source>
        <dbReference type="ARBA" id="ARBA00022825"/>
    </source>
</evidence>
<dbReference type="Pfam" id="PF00082">
    <property type="entry name" value="Peptidase_S8"/>
    <property type="match status" value="1"/>
</dbReference>
<dbReference type="InterPro" id="IPR022398">
    <property type="entry name" value="Peptidase_S8_His-AS"/>
</dbReference>
<dbReference type="InterPro" id="IPR000209">
    <property type="entry name" value="Peptidase_S8/S53_dom"/>
</dbReference>
<keyword evidence="7" id="KW-1133">Transmembrane helix</keyword>
<evidence type="ECO:0000313" key="9">
    <source>
        <dbReference type="EMBL" id="MBD8021686.1"/>
    </source>
</evidence>
<keyword evidence="3 5" id="KW-0378">Hydrolase</keyword>
<keyword evidence="10" id="KW-1185">Reference proteome</keyword>
<keyword evidence="7" id="KW-0812">Transmembrane</keyword>